<dbReference type="eggNOG" id="COG3504">
    <property type="taxonomic scope" value="Bacteria"/>
</dbReference>
<dbReference type="Proteomes" id="UP000015350">
    <property type="component" value="Unassembled WGS sequence"/>
</dbReference>
<dbReference type="Gene3D" id="2.60.40.2500">
    <property type="match status" value="1"/>
</dbReference>
<proteinExistence type="inferred from homology"/>
<keyword evidence="2 4" id="KW-0732">Signal</keyword>
<gene>
    <name evidence="5" type="ORF">K678_17076</name>
</gene>
<evidence type="ECO:0000313" key="5">
    <source>
        <dbReference type="EMBL" id="EPY00244.1"/>
    </source>
</evidence>
<organism evidence="5 6">
    <name type="scientific">Magnetospirillum fulvum MGU-K5</name>
    <dbReference type="NCBI Taxonomy" id="1316936"/>
    <lineage>
        <taxon>Bacteria</taxon>
        <taxon>Pseudomonadati</taxon>
        <taxon>Pseudomonadota</taxon>
        <taxon>Alphaproteobacteria</taxon>
        <taxon>Rhodospirillales</taxon>
        <taxon>Rhodospirillaceae</taxon>
        <taxon>Magnetospirillum</taxon>
    </lineage>
</organism>
<sequence length="354" mass="38418">MTVHPAYRSALAAALLLSATPTLAQTPVKSLAQPSVPMSPPVPGKTAPVTSASPYPSSSPVSAPQPQIASIPPAPLPDSAYQQAVDQAEGRFPEMDRVGAGGQIQNAWNDSEPRHGIYATRLCEDCVYKVRTREFMSTTLVLPEDAEITQIDLGDATGFKVQVRAANMVAVRPAAYGLDTNLNVYTKSGAVYPFYLRSEGFNSVHVPDLVVRILGRERPEEITPVAPSVVPAKPGDPAGKAVHDLANPKPAEGDFVRTIAFDPAKLRGWKDYRLWGDDDLKPEVVYRDDVFTYIRYGDKWDGMELSTAYVTIDGIDELVNSRVQGSTFIVESVNPLITLKNGKKFLCLQYGGKS</sequence>
<evidence type="ECO:0000256" key="2">
    <source>
        <dbReference type="ARBA" id="ARBA00022729"/>
    </source>
</evidence>
<comment type="similarity">
    <text evidence="1">Belongs to the TrbG/VirB9 family.</text>
</comment>
<dbReference type="EMBL" id="AQPH01000124">
    <property type="protein sequence ID" value="EPY00244.1"/>
    <property type="molecule type" value="Genomic_DNA"/>
</dbReference>
<dbReference type="RefSeq" id="WP_021133688.1">
    <property type="nucleotide sequence ID" value="NZ_AQPH01000124.1"/>
</dbReference>
<evidence type="ECO:0000256" key="1">
    <source>
        <dbReference type="ARBA" id="ARBA00006135"/>
    </source>
</evidence>
<name>S9S6I0_MAGFU</name>
<dbReference type="PATRIC" id="fig|1316936.3.peg.3385"/>
<evidence type="ECO:0000256" key="4">
    <source>
        <dbReference type="SAM" id="SignalP"/>
    </source>
</evidence>
<dbReference type="STRING" id="1316936.K678_17076"/>
<dbReference type="CDD" id="cd06911">
    <property type="entry name" value="VirB9_CagX_TrbG"/>
    <property type="match status" value="1"/>
</dbReference>
<dbReference type="InterPro" id="IPR010258">
    <property type="entry name" value="Conjugal_tfr_TrbG/VirB9/CagX"/>
</dbReference>
<feature type="chain" id="PRO_5004569301" evidence="4">
    <location>
        <begin position="25"/>
        <end position="354"/>
    </location>
</feature>
<feature type="compositionally biased region" description="Low complexity" evidence="3">
    <location>
        <begin position="46"/>
        <end position="71"/>
    </location>
</feature>
<evidence type="ECO:0000256" key="3">
    <source>
        <dbReference type="SAM" id="MobiDB-lite"/>
    </source>
</evidence>
<protein>
    <submittedName>
        <fullName evidence="5">ComB2 protein</fullName>
    </submittedName>
</protein>
<evidence type="ECO:0000313" key="6">
    <source>
        <dbReference type="Proteomes" id="UP000015350"/>
    </source>
</evidence>
<comment type="caution">
    <text evidence="5">The sequence shown here is derived from an EMBL/GenBank/DDBJ whole genome shotgun (WGS) entry which is preliminary data.</text>
</comment>
<feature type="signal peptide" evidence="4">
    <location>
        <begin position="1"/>
        <end position="24"/>
    </location>
</feature>
<reference evidence="5 6" key="1">
    <citation type="submission" date="2013-04" db="EMBL/GenBank/DDBJ databases">
        <authorList>
            <person name="Kuznetsov B."/>
            <person name="Ivanovsky R."/>
        </authorList>
    </citation>
    <scope>NUCLEOTIDE SEQUENCE [LARGE SCALE GENOMIC DNA]</scope>
    <source>
        <strain evidence="5 6">MGU-K5</strain>
    </source>
</reference>
<feature type="region of interest" description="Disordered" evidence="3">
    <location>
        <begin position="31"/>
        <end position="86"/>
    </location>
</feature>
<dbReference type="Pfam" id="PF03524">
    <property type="entry name" value="CagX"/>
    <property type="match status" value="1"/>
</dbReference>
<dbReference type="InterPro" id="IPR033645">
    <property type="entry name" value="VirB9/CagX/TrbG_C"/>
</dbReference>
<accession>S9S6I0</accession>
<dbReference type="InterPro" id="IPR038161">
    <property type="entry name" value="VirB9/CagX/TrbG_C_sf"/>
</dbReference>
<dbReference type="AlphaFoldDB" id="S9S6I0"/>
<dbReference type="OrthoDB" id="5515031at2"/>